<organism evidence="1 2">
    <name type="scientific">Liquidambar formosana</name>
    <name type="common">Formosan gum</name>
    <dbReference type="NCBI Taxonomy" id="63359"/>
    <lineage>
        <taxon>Eukaryota</taxon>
        <taxon>Viridiplantae</taxon>
        <taxon>Streptophyta</taxon>
        <taxon>Embryophyta</taxon>
        <taxon>Tracheophyta</taxon>
        <taxon>Spermatophyta</taxon>
        <taxon>Magnoliopsida</taxon>
        <taxon>eudicotyledons</taxon>
        <taxon>Gunneridae</taxon>
        <taxon>Pentapetalae</taxon>
        <taxon>Saxifragales</taxon>
        <taxon>Altingiaceae</taxon>
        <taxon>Liquidambar</taxon>
    </lineage>
</organism>
<name>A0AAP0S109_LIQFO</name>
<gene>
    <name evidence="1" type="ORF">L1049_024477</name>
</gene>
<evidence type="ECO:0000313" key="2">
    <source>
        <dbReference type="Proteomes" id="UP001415857"/>
    </source>
</evidence>
<dbReference type="Proteomes" id="UP001415857">
    <property type="component" value="Unassembled WGS sequence"/>
</dbReference>
<dbReference type="AlphaFoldDB" id="A0AAP0S109"/>
<accession>A0AAP0S109</accession>
<reference evidence="1 2" key="1">
    <citation type="journal article" date="2024" name="Plant J.">
        <title>Genome sequences and population genomics reveal climatic adaptation and genomic divergence between two closely related sweetgum species.</title>
        <authorList>
            <person name="Xu W.Q."/>
            <person name="Ren C.Q."/>
            <person name="Zhang X.Y."/>
            <person name="Comes H.P."/>
            <person name="Liu X.H."/>
            <person name="Li Y.G."/>
            <person name="Kettle C.J."/>
            <person name="Jalonen R."/>
            <person name="Gaisberger H."/>
            <person name="Ma Y.Z."/>
            <person name="Qiu Y.X."/>
        </authorList>
    </citation>
    <scope>NUCLEOTIDE SEQUENCE [LARGE SCALE GENOMIC DNA]</scope>
    <source>
        <strain evidence="1">Hangzhou</strain>
    </source>
</reference>
<comment type="caution">
    <text evidence="1">The sequence shown here is derived from an EMBL/GenBank/DDBJ whole genome shotgun (WGS) entry which is preliminary data.</text>
</comment>
<sequence length="136" mass="15565">MINGYPDCGCQPVAVAVGDTVYWFTRNGDELYAYDFNLKKAFSGYISFVDLRDLRCHGLGPSFLHLVGDVFCLFWSDFDRDEKKPNLMRCHCVKFRVSKGRKSSERPGCLILNASLKSCQSYRIDHCICFLDSQLL</sequence>
<keyword evidence="2" id="KW-1185">Reference proteome</keyword>
<evidence type="ECO:0000313" key="1">
    <source>
        <dbReference type="EMBL" id="KAK9285287.1"/>
    </source>
</evidence>
<dbReference type="EMBL" id="JBBPBK010000005">
    <property type="protein sequence ID" value="KAK9285287.1"/>
    <property type="molecule type" value="Genomic_DNA"/>
</dbReference>
<protein>
    <submittedName>
        <fullName evidence="1">Uncharacterized protein</fullName>
    </submittedName>
</protein>
<proteinExistence type="predicted"/>